<feature type="region of interest" description="Disordered" evidence="5">
    <location>
        <begin position="465"/>
        <end position="484"/>
    </location>
</feature>
<comment type="similarity">
    <text evidence="2">Belongs to the glycosyltransferase 2 family.</text>
</comment>
<dbReference type="InterPro" id="IPR029044">
    <property type="entry name" value="Nucleotide-diphossugar_trans"/>
</dbReference>
<dbReference type="Proteomes" id="UP000317982">
    <property type="component" value="Unassembled WGS sequence"/>
</dbReference>
<dbReference type="InParanoid" id="A0A545AMW5"/>
<dbReference type="InterPro" id="IPR023981">
    <property type="entry name" value="MftF"/>
</dbReference>
<dbReference type="GO" id="GO:0016757">
    <property type="term" value="F:glycosyltransferase activity"/>
    <property type="evidence" value="ECO:0007669"/>
    <property type="project" value="UniProtKB-KW"/>
</dbReference>
<evidence type="ECO:0000313" key="7">
    <source>
        <dbReference type="EMBL" id="TQS42623.1"/>
    </source>
</evidence>
<feature type="domain" description="Glycosyltransferase 2-like" evidence="6">
    <location>
        <begin position="100"/>
        <end position="223"/>
    </location>
</feature>
<dbReference type="NCBIfam" id="TIGR03965">
    <property type="entry name" value="mycofact_glyco"/>
    <property type="match status" value="1"/>
</dbReference>
<keyword evidence="4 7" id="KW-0808">Transferase</keyword>
<evidence type="ECO:0000259" key="6">
    <source>
        <dbReference type="Pfam" id="PF00535"/>
    </source>
</evidence>
<evidence type="ECO:0000256" key="4">
    <source>
        <dbReference type="ARBA" id="ARBA00022679"/>
    </source>
</evidence>
<evidence type="ECO:0000256" key="2">
    <source>
        <dbReference type="ARBA" id="ARBA00006739"/>
    </source>
</evidence>
<proteinExistence type="inferred from homology"/>
<evidence type="ECO:0000256" key="1">
    <source>
        <dbReference type="ARBA" id="ARBA00004776"/>
    </source>
</evidence>
<protein>
    <submittedName>
        <fullName evidence="7">Mycofactocin system glycosyltransferase</fullName>
    </submittedName>
</protein>
<evidence type="ECO:0000313" key="8">
    <source>
        <dbReference type="Proteomes" id="UP000317982"/>
    </source>
</evidence>
<sequence>MSSGAARDGGVAGGGGLAPGGIRLRLDSGLRISGDGRTLLGGSPGRLLRVAEAGVPLIRAWADGTPVGPAAPHRKLARRLLDAGMAHPVWDPAEGVTDVTVVVPTYARPAELARCLEAVRRTAPGAPVVVVDDGSPADAGIAGVAGRFDARLVRHPVNRGPSAARNTGLAAVETPFAALVDSDVVVPDGWLHALRPYFADEKVAAVAPRVTSHGDGAGTGWLGEYEAAHSPLDMGPSPGLVRPAAIVPYVPTATLLVRMRAVHEIGGRFDEELPIGEDVDFEWRLVDAGWNVHYVPSVTIGHEHRTRLRPFVARRRLYARSIGLLERRHPGALPAARVSPALAATVVLLAARRPVAATAAAAIGVGVLARQLRPVVPAPVTEAAHLVAAGLPVTAMGLARAVGRVWWPLLVPAAVAVPRLRAPLAAAVAAPIVTDWWQAGRRPRLDRYLAARLLDDAVSTAGNWEGSLRAGTPGPLLPAGTRRR</sequence>
<organism evidence="7 8">
    <name type="scientific">Cryptosporangium phraense</name>
    <dbReference type="NCBI Taxonomy" id="2593070"/>
    <lineage>
        <taxon>Bacteria</taxon>
        <taxon>Bacillati</taxon>
        <taxon>Actinomycetota</taxon>
        <taxon>Actinomycetes</taxon>
        <taxon>Cryptosporangiales</taxon>
        <taxon>Cryptosporangiaceae</taxon>
        <taxon>Cryptosporangium</taxon>
    </lineage>
</organism>
<comment type="pathway">
    <text evidence="1">Cell wall biogenesis; cell wall polysaccharide biosynthesis.</text>
</comment>
<gene>
    <name evidence="7" type="primary">mftF</name>
    <name evidence="7" type="ORF">FL583_23315</name>
</gene>
<dbReference type="Pfam" id="PF00535">
    <property type="entry name" value="Glycos_transf_2"/>
    <property type="match status" value="1"/>
</dbReference>
<accession>A0A545AMW5</accession>
<dbReference type="RefSeq" id="WP_142706931.1">
    <property type="nucleotide sequence ID" value="NZ_VIRS01000017.1"/>
</dbReference>
<name>A0A545AMW5_9ACTN</name>
<dbReference type="Gene3D" id="3.90.550.10">
    <property type="entry name" value="Spore Coat Polysaccharide Biosynthesis Protein SpsA, Chain A"/>
    <property type="match status" value="1"/>
</dbReference>
<keyword evidence="8" id="KW-1185">Reference proteome</keyword>
<dbReference type="AlphaFoldDB" id="A0A545AMW5"/>
<keyword evidence="3" id="KW-0328">Glycosyltransferase</keyword>
<dbReference type="PANTHER" id="PTHR43179">
    <property type="entry name" value="RHAMNOSYLTRANSFERASE WBBL"/>
    <property type="match status" value="1"/>
</dbReference>
<evidence type="ECO:0000256" key="5">
    <source>
        <dbReference type="SAM" id="MobiDB-lite"/>
    </source>
</evidence>
<dbReference type="OrthoDB" id="5243838at2"/>
<dbReference type="PANTHER" id="PTHR43179:SF12">
    <property type="entry name" value="GALACTOFURANOSYLTRANSFERASE GLFT2"/>
    <property type="match status" value="1"/>
</dbReference>
<dbReference type="InterPro" id="IPR001173">
    <property type="entry name" value="Glyco_trans_2-like"/>
</dbReference>
<comment type="caution">
    <text evidence="7">The sequence shown here is derived from an EMBL/GenBank/DDBJ whole genome shotgun (WGS) entry which is preliminary data.</text>
</comment>
<evidence type="ECO:0000256" key="3">
    <source>
        <dbReference type="ARBA" id="ARBA00022676"/>
    </source>
</evidence>
<dbReference type="EMBL" id="VIRS01000017">
    <property type="protein sequence ID" value="TQS42623.1"/>
    <property type="molecule type" value="Genomic_DNA"/>
</dbReference>
<dbReference type="SUPFAM" id="SSF53448">
    <property type="entry name" value="Nucleotide-diphospho-sugar transferases"/>
    <property type="match status" value="1"/>
</dbReference>
<reference evidence="7 8" key="1">
    <citation type="submission" date="2019-07" db="EMBL/GenBank/DDBJ databases">
        <title>Cryptosporangium phraense sp. nov., isolated from plant litter.</title>
        <authorList>
            <person name="Suriyachadkun C."/>
        </authorList>
    </citation>
    <scope>NUCLEOTIDE SEQUENCE [LARGE SCALE GENOMIC DNA]</scope>
    <source>
        <strain evidence="7 8">A-T 5661</strain>
    </source>
</reference>